<dbReference type="EMBL" id="JANEYF010003202">
    <property type="protein sequence ID" value="KAJ8938318.1"/>
    <property type="molecule type" value="Genomic_DNA"/>
</dbReference>
<protein>
    <recommendedName>
        <fullName evidence="8">ZNF380 coiled-coil domain-containing protein</fullName>
    </recommendedName>
</protein>
<evidence type="ECO:0000313" key="9">
    <source>
        <dbReference type="EMBL" id="KAJ8938318.1"/>
    </source>
</evidence>
<evidence type="ECO:0000256" key="7">
    <source>
        <dbReference type="SAM" id="MobiDB-lite"/>
    </source>
</evidence>
<keyword evidence="5" id="KW-0862">Zinc</keyword>
<reference evidence="9" key="1">
    <citation type="journal article" date="2023" name="Insect Mol. Biol.">
        <title>Genome sequencing provides insights into the evolution of gene families encoding plant cell wall-degrading enzymes in longhorned beetles.</title>
        <authorList>
            <person name="Shin N.R."/>
            <person name="Okamura Y."/>
            <person name="Kirsch R."/>
            <person name="Pauchet Y."/>
        </authorList>
    </citation>
    <scope>NUCLEOTIDE SEQUENCE</scope>
    <source>
        <strain evidence="9">RBIC_L_NR</strain>
    </source>
</reference>
<dbReference type="PANTHER" id="PTHR13278:SF0">
    <property type="entry name" value="ZINC FINGER PROTEIN 830"/>
    <property type="match status" value="1"/>
</dbReference>
<dbReference type="PANTHER" id="PTHR13278">
    <property type="entry name" value="ZINC FINGER PROTEIN 830"/>
    <property type="match status" value="1"/>
</dbReference>
<evidence type="ECO:0000256" key="2">
    <source>
        <dbReference type="ARBA" id="ARBA00022473"/>
    </source>
</evidence>
<name>A0AAV8XIL7_9CUCU</name>
<keyword evidence="3" id="KW-0479">Metal-binding</keyword>
<dbReference type="Proteomes" id="UP001162156">
    <property type="component" value="Unassembled WGS sequence"/>
</dbReference>
<dbReference type="GO" id="GO:0005681">
    <property type="term" value="C:spliceosomal complex"/>
    <property type="evidence" value="ECO:0007669"/>
    <property type="project" value="InterPro"/>
</dbReference>
<feature type="compositionally biased region" description="Polar residues" evidence="7">
    <location>
        <begin position="138"/>
        <end position="152"/>
    </location>
</feature>
<feature type="domain" description="ZNF380 coiled-coil" evidence="8">
    <location>
        <begin position="152"/>
        <end position="223"/>
    </location>
</feature>
<evidence type="ECO:0000256" key="1">
    <source>
        <dbReference type="ARBA" id="ARBA00004324"/>
    </source>
</evidence>
<proteinExistence type="predicted"/>
<evidence type="ECO:0000313" key="10">
    <source>
        <dbReference type="Proteomes" id="UP001162156"/>
    </source>
</evidence>
<dbReference type="GO" id="GO:0033314">
    <property type="term" value="P:mitotic DNA replication checkpoint signaling"/>
    <property type="evidence" value="ECO:0007669"/>
    <property type="project" value="TreeGrafter"/>
</dbReference>
<sequence>MSATFKNSKKKLSQSELRKFMNEHKVKQKEVKKIESPLAKYPFIFLIYNQKLQWSTILVSEPLGLVQGLEILSRSPEKAVWTVHINAKQHKQNVELAKKLKERTNNFTTLLKRPLTPPLPDIPEKKVKGILKNSTKTVLEDSNNSSKTNNNLPEDFFDSKSKHKARNQEYKDPVEEEWEKFVKAIKEADNESNAIIAEDQEEATAERQIDEIDEQMKKLSRYAKNMLSGSTCTN</sequence>
<keyword evidence="6" id="KW-0539">Nucleus</keyword>
<evidence type="ECO:0000256" key="5">
    <source>
        <dbReference type="ARBA" id="ARBA00022833"/>
    </source>
</evidence>
<keyword evidence="4" id="KW-0863">Zinc-finger</keyword>
<dbReference type="GO" id="GO:0044773">
    <property type="term" value="P:mitotic DNA damage checkpoint signaling"/>
    <property type="evidence" value="ECO:0007669"/>
    <property type="project" value="TreeGrafter"/>
</dbReference>
<dbReference type="InterPro" id="IPR059039">
    <property type="entry name" value="ZNF380_CC"/>
</dbReference>
<evidence type="ECO:0000259" key="8">
    <source>
        <dbReference type="Pfam" id="PF23406"/>
    </source>
</evidence>
<comment type="caution">
    <text evidence="9">The sequence shown here is derived from an EMBL/GenBank/DDBJ whole genome shotgun (WGS) entry which is preliminary data.</text>
</comment>
<keyword evidence="10" id="KW-1185">Reference proteome</keyword>
<evidence type="ECO:0000256" key="3">
    <source>
        <dbReference type="ARBA" id="ARBA00022723"/>
    </source>
</evidence>
<organism evidence="9 10">
    <name type="scientific">Rhamnusium bicolor</name>
    <dbReference type="NCBI Taxonomy" id="1586634"/>
    <lineage>
        <taxon>Eukaryota</taxon>
        <taxon>Metazoa</taxon>
        <taxon>Ecdysozoa</taxon>
        <taxon>Arthropoda</taxon>
        <taxon>Hexapoda</taxon>
        <taxon>Insecta</taxon>
        <taxon>Pterygota</taxon>
        <taxon>Neoptera</taxon>
        <taxon>Endopterygota</taxon>
        <taxon>Coleoptera</taxon>
        <taxon>Polyphaga</taxon>
        <taxon>Cucujiformia</taxon>
        <taxon>Chrysomeloidea</taxon>
        <taxon>Cerambycidae</taxon>
        <taxon>Lepturinae</taxon>
        <taxon>Rhagiini</taxon>
        <taxon>Rhamnusium</taxon>
    </lineage>
</organism>
<evidence type="ECO:0000256" key="6">
    <source>
        <dbReference type="ARBA" id="ARBA00023242"/>
    </source>
</evidence>
<keyword evidence="2" id="KW-0217">Developmental protein</keyword>
<accession>A0AAV8XIL7</accession>
<dbReference type="InterPro" id="IPR040050">
    <property type="entry name" value="ZNF830-like"/>
</dbReference>
<dbReference type="GO" id="GO:0008270">
    <property type="term" value="F:zinc ion binding"/>
    <property type="evidence" value="ECO:0007669"/>
    <property type="project" value="UniProtKB-KW"/>
</dbReference>
<feature type="region of interest" description="Disordered" evidence="7">
    <location>
        <begin position="138"/>
        <end position="172"/>
    </location>
</feature>
<dbReference type="AlphaFoldDB" id="A0AAV8XIL7"/>
<dbReference type="GO" id="GO:0033260">
    <property type="term" value="P:nuclear DNA replication"/>
    <property type="evidence" value="ECO:0007669"/>
    <property type="project" value="TreeGrafter"/>
</dbReference>
<dbReference type="Pfam" id="PF23406">
    <property type="entry name" value="ZNF380_CC"/>
    <property type="match status" value="1"/>
</dbReference>
<dbReference type="GO" id="GO:0003676">
    <property type="term" value="F:nucleic acid binding"/>
    <property type="evidence" value="ECO:0007669"/>
    <property type="project" value="InterPro"/>
</dbReference>
<evidence type="ECO:0000256" key="4">
    <source>
        <dbReference type="ARBA" id="ARBA00022771"/>
    </source>
</evidence>
<comment type="subcellular location">
    <subcellularLocation>
        <location evidence="1">Nucleus speckle</location>
    </subcellularLocation>
</comment>
<gene>
    <name evidence="9" type="ORF">NQ314_011530</name>
</gene>